<organism evidence="2 3">
    <name type="scientific">Pseudoxanthomonas winnipegensis</name>
    <dbReference type="NCBI Taxonomy" id="2480810"/>
    <lineage>
        <taxon>Bacteria</taxon>
        <taxon>Pseudomonadati</taxon>
        <taxon>Pseudomonadota</taxon>
        <taxon>Gammaproteobacteria</taxon>
        <taxon>Lysobacterales</taxon>
        <taxon>Lysobacteraceae</taxon>
        <taxon>Pseudoxanthomonas</taxon>
    </lineage>
</organism>
<dbReference type="AlphaFoldDB" id="A0A4Q8M3Y1"/>
<sequence length="295" mass="32304">MSHRPLAWLAALSLAALSPGLQAAGVTAQSAYDAKDWKTCAALNAQAADRPVPVMGAAYDAARCLALSGDKDGAFARLAKTPLDGLPDVNQLKANVDLASLHGDPRWSTLLDKLAHDQTQRELHYDQALRKELAQRVAKDQALRERWIQDDKNQALQAQVNATDRDNTAWLKQVVTTQGWPPISKVGRDGAQNAWLLVQHADLDPAFQEQVLTLMRAAVAKGEAPGIQLAYLTDRVRRAQGKPQVYGTQFIIDEKLEPEPIEDPEHVDARRAAVGLGTMAEYREQLAALYLHKGS</sequence>
<dbReference type="InterPro" id="IPR046732">
    <property type="entry name" value="DUF6624"/>
</dbReference>
<name>A0A4Q8M3Y1_9GAMM</name>
<evidence type="ECO:0000313" key="2">
    <source>
        <dbReference type="EMBL" id="TAA43347.1"/>
    </source>
</evidence>
<protein>
    <submittedName>
        <fullName evidence="2">Uncharacterized protein</fullName>
    </submittedName>
</protein>
<comment type="caution">
    <text evidence="2">The sequence shown here is derived from an EMBL/GenBank/DDBJ whole genome shotgun (WGS) entry which is preliminary data.</text>
</comment>
<proteinExistence type="predicted"/>
<dbReference type="EMBL" id="SHMG01000004">
    <property type="protein sequence ID" value="TAA43347.1"/>
    <property type="molecule type" value="Genomic_DNA"/>
</dbReference>
<keyword evidence="1" id="KW-0732">Signal</keyword>
<evidence type="ECO:0000256" key="1">
    <source>
        <dbReference type="SAM" id="SignalP"/>
    </source>
</evidence>
<dbReference type="Proteomes" id="UP000294164">
    <property type="component" value="Unassembled WGS sequence"/>
</dbReference>
<feature type="signal peptide" evidence="1">
    <location>
        <begin position="1"/>
        <end position="23"/>
    </location>
</feature>
<dbReference type="Pfam" id="PF20329">
    <property type="entry name" value="DUF6624"/>
    <property type="match status" value="1"/>
</dbReference>
<reference evidence="2 3" key="1">
    <citation type="submission" date="2019-02" db="EMBL/GenBank/DDBJ databases">
        <title>WGS of Pseudoxanthomonas species novum from clinical isolates.</title>
        <authorList>
            <person name="Bernier A.-M."/>
            <person name="Bernard K."/>
            <person name="Vachon A."/>
        </authorList>
    </citation>
    <scope>NUCLEOTIDE SEQUENCE [LARGE SCALE GENOMIC DNA]</scope>
    <source>
        <strain evidence="2 3">NML130969</strain>
    </source>
</reference>
<gene>
    <name evidence="2" type="ORF">EA655_08680</name>
</gene>
<dbReference type="RefSeq" id="WP_130534163.1">
    <property type="nucleotide sequence ID" value="NZ_SHMG01000004.1"/>
</dbReference>
<feature type="chain" id="PRO_5020267697" evidence="1">
    <location>
        <begin position="24"/>
        <end position="295"/>
    </location>
</feature>
<dbReference type="OrthoDB" id="2989458at2"/>
<accession>A0A4Q8M3Y1</accession>
<evidence type="ECO:0000313" key="3">
    <source>
        <dbReference type="Proteomes" id="UP000294164"/>
    </source>
</evidence>